<dbReference type="Proteomes" id="UP000199705">
    <property type="component" value="Unassembled WGS sequence"/>
</dbReference>
<reference evidence="2" key="1">
    <citation type="submission" date="2016-10" db="EMBL/GenBank/DDBJ databases">
        <authorList>
            <person name="Varghese N."/>
            <person name="Submissions S."/>
        </authorList>
    </citation>
    <scope>NUCLEOTIDE SEQUENCE [LARGE SCALE GENOMIC DNA]</scope>
    <source>
        <strain evidence="2">Gh-67</strain>
    </source>
</reference>
<protein>
    <submittedName>
        <fullName evidence="1">Uncharacterized protein</fullName>
    </submittedName>
</protein>
<evidence type="ECO:0000313" key="2">
    <source>
        <dbReference type="Proteomes" id="UP000199705"/>
    </source>
</evidence>
<dbReference type="AlphaFoldDB" id="A0A1G7PIJ1"/>
<evidence type="ECO:0000313" key="1">
    <source>
        <dbReference type="EMBL" id="SDF86116.1"/>
    </source>
</evidence>
<accession>A0A1G7PIJ1</accession>
<gene>
    <name evidence="1" type="ORF">SAMN05192573_101573</name>
</gene>
<proteinExistence type="predicted"/>
<dbReference type="EMBL" id="FNCG01000001">
    <property type="protein sequence ID" value="SDF86116.1"/>
    <property type="molecule type" value="Genomic_DNA"/>
</dbReference>
<keyword evidence="2" id="KW-1185">Reference proteome</keyword>
<dbReference type="STRING" id="551996.SAMN05192573_101573"/>
<organism evidence="1 2">
    <name type="scientific">Mucilaginibacter gossypii</name>
    <dbReference type="NCBI Taxonomy" id="551996"/>
    <lineage>
        <taxon>Bacteria</taxon>
        <taxon>Pseudomonadati</taxon>
        <taxon>Bacteroidota</taxon>
        <taxon>Sphingobacteriia</taxon>
        <taxon>Sphingobacteriales</taxon>
        <taxon>Sphingobacteriaceae</taxon>
        <taxon>Mucilaginibacter</taxon>
    </lineage>
</organism>
<name>A0A1G7PIJ1_9SPHI</name>
<sequence>MADNPHRIAKSFKKWFEFRTVRCTTWDSVEISRGLLQKEQPFFIDF</sequence>